<dbReference type="RefSeq" id="WP_206294351.1">
    <property type="nucleotide sequence ID" value="NZ_CP063458.1"/>
</dbReference>
<dbReference type="GO" id="GO:0003677">
    <property type="term" value="F:DNA binding"/>
    <property type="evidence" value="ECO:0007669"/>
    <property type="project" value="UniProtKB-KW"/>
</dbReference>
<accession>A0A7M2X297</accession>
<dbReference type="NCBIfam" id="TIGR02937">
    <property type="entry name" value="sigma70-ECF"/>
    <property type="match status" value="1"/>
</dbReference>
<dbReference type="Gene3D" id="1.10.601.10">
    <property type="entry name" value="RNA Polymerase Primary Sigma Factor"/>
    <property type="match status" value="1"/>
</dbReference>
<dbReference type="PANTHER" id="PTHR30603">
    <property type="entry name" value="RNA POLYMERASE SIGMA FACTOR RPO"/>
    <property type="match status" value="1"/>
</dbReference>
<dbReference type="GO" id="GO:0006352">
    <property type="term" value="P:DNA-templated transcription initiation"/>
    <property type="evidence" value="ECO:0007669"/>
    <property type="project" value="InterPro"/>
</dbReference>
<keyword evidence="4" id="KW-0804">Transcription</keyword>
<dbReference type="InterPro" id="IPR036388">
    <property type="entry name" value="WH-like_DNA-bd_sf"/>
</dbReference>
<organism evidence="6 7">
    <name type="scientific">Humisphaera borealis</name>
    <dbReference type="NCBI Taxonomy" id="2807512"/>
    <lineage>
        <taxon>Bacteria</taxon>
        <taxon>Pseudomonadati</taxon>
        <taxon>Planctomycetota</taxon>
        <taxon>Phycisphaerae</taxon>
        <taxon>Tepidisphaerales</taxon>
        <taxon>Tepidisphaeraceae</taxon>
        <taxon>Humisphaera</taxon>
    </lineage>
</organism>
<dbReference type="AlphaFoldDB" id="A0A7M2X297"/>
<evidence type="ECO:0000256" key="4">
    <source>
        <dbReference type="ARBA" id="ARBA00023163"/>
    </source>
</evidence>
<dbReference type="InterPro" id="IPR050239">
    <property type="entry name" value="Sigma-70_RNA_pol_init_factors"/>
</dbReference>
<dbReference type="KEGG" id="hbs:IPV69_07425"/>
<dbReference type="SUPFAM" id="SSF88946">
    <property type="entry name" value="Sigma2 domain of RNA polymerase sigma factors"/>
    <property type="match status" value="2"/>
</dbReference>
<feature type="domain" description="RNA polymerase sigma-70 region 2" evidence="5">
    <location>
        <begin position="402"/>
        <end position="454"/>
    </location>
</feature>
<evidence type="ECO:0000256" key="2">
    <source>
        <dbReference type="ARBA" id="ARBA00023082"/>
    </source>
</evidence>
<dbReference type="PRINTS" id="PR00046">
    <property type="entry name" value="SIGMA70FCT"/>
</dbReference>
<dbReference type="InterPro" id="IPR000943">
    <property type="entry name" value="RNA_pol_sigma70"/>
</dbReference>
<protein>
    <submittedName>
        <fullName evidence="6">Sigma-70 family RNA polymerase sigma factor</fullName>
    </submittedName>
</protein>
<evidence type="ECO:0000256" key="3">
    <source>
        <dbReference type="ARBA" id="ARBA00023125"/>
    </source>
</evidence>
<dbReference type="InterPro" id="IPR013324">
    <property type="entry name" value="RNA_pol_sigma_r3/r4-like"/>
</dbReference>
<dbReference type="PANTHER" id="PTHR30603:SF60">
    <property type="entry name" value="RNA POLYMERASE SIGMA FACTOR RPOD"/>
    <property type="match status" value="1"/>
</dbReference>
<proteinExistence type="predicted"/>
<sequence>MTLRSSHGHNVNVAKFRIEPLADLARQMAFAPRDTRLAQVTAAEEFLHELDVNKAYPLELLVHKITGYRPRDYTEDLYAGQAVQHDLGLLIEVVSDSLDIRTDQTEEPVLTIDDVTARFNVTSKTIQRWRRRGLPGRRFIFADGKRRVGFLLGSVERFFSEHKDQVTRGMNFSQVSEDEKGDILRRARKLAVMCHCCVHEICRRIAKKLNRSPLTIQHIIRKFDQEHPDQAVFALAPSPVSDEERTTILRGYRRGLALKSLARRTCRPTAAVYRVILEERIAKLNKRKVKFIDDELYHQDDAIQAIDTIVRSSKEATLGRGGEGKPEDTRVPRDLPAYLQELYRTPLLTPQQERALFLKFHFHKFEFVSARRLLEPQFARARDIDVLEDHLRAATDVKNQIIRANLRLVVSIARKHLRPNLSLMELISEGNVTLMRAVESFDLHKGNRFSTYATLALMKGFARSVPQMLAGQRGGGASDVSAMSEVADHRLGSISDRFIAREEVGRLLSQLNDRERTVVLSQYGIDATGLGVQNGANVTIAREDLTRRLGVTPQQLRQIEKNAIAKLRTAIGAANLS</sequence>
<dbReference type="Pfam" id="PF04542">
    <property type="entry name" value="Sigma70_r2"/>
    <property type="match status" value="1"/>
</dbReference>
<evidence type="ECO:0000313" key="7">
    <source>
        <dbReference type="Proteomes" id="UP000593765"/>
    </source>
</evidence>
<dbReference type="InterPro" id="IPR013325">
    <property type="entry name" value="RNA_pol_sigma_r2"/>
</dbReference>
<keyword evidence="1" id="KW-0805">Transcription regulation</keyword>
<dbReference type="SUPFAM" id="SSF88659">
    <property type="entry name" value="Sigma3 and sigma4 domains of RNA polymerase sigma factors"/>
    <property type="match status" value="1"/>
</dbReference>
<evidence type="ECO:0000313" key="6">
    <source>
        <dbReference type="EMBL" id="QOV91181.1"/>
    </source>
</evidence>
<dbReference type="InterPro" id="IPR007627">
    <property type="entry name" value="RNA_pol_sigma70_r2"/>
</dbReference>
<dbReference type="GO" id="GO:0016987">
    <property type="term" value="F:sigma factor activity"/>
    <property type="evidence" value="ECO:0007669"/>
    <property type="project" value="UniProtKB-KW"/>
</dbReference>
<reference evidence="6 7" key="1">
    <citation type="submission" date="2020-10" db="EMBL/GenBank/DDBJ databases">
        <title>Wide distribution of Phycisphaera-like planctomycetes from WD2101 soil group in peatlands and genome analysis of the first cultivated representative.</title>
        <authorList>
            <person name="Dedysh S.N."/>
            <person name="Beletsky A.V."/>
            <person name="Ivanova A."/>
            <person name="Kulichevskaya I.S."/>
            <person name="Suzina N.E."/>
            <person name="Philippov D.A."/>
            <person name="Rakitin A.L."/>
            <person name="Mardanov A.V."/>
            <person name="Ravin N.V."/>
        </authorList>
    </citation>
    <scope>NUCLEOTIDE SEQUENCE [LARGE SCALE GENOMIC DNA]</scope>
    <source>
        <strain evidence="6 7">M1803</strain>
    </source>
</reference>
<name>A0A7M2X297_9BACT</name>
<keyword evidence="3" id="KW-0238">DNA-binding</keyword>
<keyword evidence="2" id="KW-0731">Sigma factor</keyword>
<evidence type="ECO:0000256" key="1">
    <source>
        <dbReference type="ARBA" id="ARBA00023015"/>
    </source>
</evidence>
<gene>
    <name evidence="6" type="ORF">IPV69_07425</name>
</gene>
<dbReference type="EMBL" id="CP063458">
    <property type="protein sequence ID" value="QOV91181.1"/>
    <property type="molecule type" value="Genomic_DNA"/>
</dbReference>
<dbReference type="InterPro" id="IPR014284">
    <property type="entry name" value="RNA_pol_sigma-70_dom"/>
</dbReference>
<keyword evidence="7" id="KW-1185">Reference proteome</keyword>
<dbReference type="Proteomes" id="UP000593765">
    <property type="component" value="Chromosome"/>
</dbReference>
<evidence type="ECO:0000259" key="5">
    <source>
        <dbReference type="Pfam" id="PF04542"/>
    </source>
</evidence>
<dbReference type="Gene3D" id="1.10.10.10">
    <property type="entry name" value="Winged helix-like DNA-binding domain superfamily/Winged helix DNA-binding domain"/>
    <property type="match status" value="1"/>
</dbReference>